<name>A0A9P6G335_9FUNG</name>
<dbReference type="Proteomes" id="UP000780801">
    <property type="component" value="Unassembled WGS sequence"/>
</dbReference>
<evidence type="ECO:0000256" key="1">
    <source>
        <dbReference type="SAM" id="MobiDB-lite"/>
    </source>
</evidence>
<feature type="compositionally biased region" description="Acidic residues" evidence="1">
    <location>
        <begin position="13"/>
        <end position="25"/>
    </location>
</feature>
<feature type="compositionally biased region" description="Basic and acidic residues" evidence="1">
    <location>
        <begin position="42"/>
        <end position="63"/>
    </location>
</feature>
<gene>
    <name evidence="2" type="ORF">BGW38_006550</name>
</gene>
<evidence type="ECO:0000313" key="2">
    <source>
        <dbReference type="EMBL" id="KAF9586348.1"/>
    </source>
</evidence>
<reference evidence="2" key="1">
    <citation type="journal article" date="2020" name="Fungal Divers.">
        <title>Resolving the Mortierellaceae phylogeny through synthesis of multi-gene phylogenetics and phylogenomics.</title>
        <authorList>
            <person name="Vandepol N."/>
            <person name="Liber J."/>
            <person name="Desiro A."/>
            <person name="Na H."/>
            <person name="Kennedy M."/>
            <person name="Barry K."/>
            <person name="Grigoriev I.V."/>
            <person name="Miller A.N."/>
            <person name="O'Donnell K."/>
            <person name="Stajich J.E."/>
            <person name="Bonito G."/>
        </authorList>
    </citation>
    <scope>NUCLEOTIDE SEQUENCE</scope>
    <source>
        <strain evidence="2">KOD1015</strain>
    </source>
</reference>
<comment type="caution">
    <text evidence="2">The sequence shown here is derived from an EMBL/GenBank/DDBJ whole genome shotgun (WGS) entry which is preliminary data.</text>
</comment>
<dbReference type="AlphaFoldDB" id="A0A9P6G335"/>
<feature type="compositionally biased region" description="Polar residues" evidence="1">
    <location>
        <begin position="466"/>
        <end position="478"/>
    </location>
</feature>
<organism evidence="2 3">
    <name type="scientific">Lunasporangiospora selenospora</name>
    <dbReference type="NCBI Taxonomy" id="979761"/>
    <lineage>
        <taxon>Eukaryota</taxon>
        <taxon>Fungi</taxon>
        <taxon>Fungi incertae sedis</taxon>
        <taxon>Mucoromycota</taxon>
        <taxon>Mortierellomycotina</taxon>
        <taxon>Mortierellomycetes</taxon>
        <taxon>Mortierellales</taxon>
        <taxon>Mortierellaceae</taxon>
        <taxon>Lunasporangiospora</taxon>
    </lineage>
</organism>
<feature type="region of interest" description="Disordered" evidence="1">
    <location>
        <begin position="1"/>
        <end position="91"/>
    </location>
</feature>
<evidence type="ECO:0000313" key="3">
    <source>
        <dbReference type="Proteomes" id="UP000780801"/>
    </source>
</evidence>
<proteinExistence type="predicted"/>
<feature type="region of interest" description="Disordered" evidence="1">
    <location>
        <begin position="449"/>
        <end position="508"/>
    </location>
</feature>
<protein>
    <submittedName>
        <fullName evidence="2">Uncharacterized protein</fullName>
    </submittedName>
</protein>
<keyword evidence="3" id="KW-1185">Reference proteome</keyword>
<dbReference type="OrthoDB" id="2436444at2759"/>
<accession>A0A9P6G335</accession>
<dbReference type="EMBL" id="JAABOA010000042">
    <property type="protein sequence ID" value="KAF9586348.1"/>
    <property type="molecule type" value="Genomic_DNA"/>
</dbReference>
<feature type="compositionally biased region" description="Low complexity" evidence="1">
    <location>
        <begin position="485"/>
        <end position="497"/>
    </location>
</feature>
<sequence>MPSVSSDHPSPDTADDSTDVLDPDVDAVASSVSNDPATGPATRDHSVDHDDTGHSGRKIDDLLHIPLSSSSSPVTAKKLASSPGTHIPILPSELRKHHESMKLKTGDQKPTLQPFLPLDLSDGKNPVHLAGQATDYDPEIVELECAPTVAPDRRGFMATPSHLSSSPLIDSVDELGALPTESLISTDAWQYPGPMSSYHSSAGALIRAKSFSMFESSHSDRPYHHRCQQNEDFAYRRARPTGAMVRDPYRMYPINGGNRVSEIVMPTQDWLNMQHRINSLETEIMHVSRTNYLLNQELDKVQGHLQRLTSQEGEEGWQREYEFLVQQVELMHRQLQLAYSSQSTSQHRALIETGAGSDIQQEKMTLQLHSEVKELTTSLKKWQRAFQQAEENYRRKCVGERVLKQTLREREDQLSSLVEKLAGNEGEFRKSILNYEEFLRLSSEIEELESKEIRDSKPSAVPGNDSLHSQKSTTSVTATKGVGASESDSVVHSSVDEQMPGGFPERHGSKSPLLQNVDHLTVSILSWAALLATYMLS</sequence>